<evidence type="ECO:0000313" key="2">
    <source>
        <dbReference type="Proteomes" id="UP001249851"/>
    </source>
</evidence>
<reference evidence="1" key="1">
    <citation type="journal article" date="2023" name="G3 (Bethesda)">
        <title>Whole genome assembly and annotation of the endangered Caribbean coral Acropora cervicornis.</title>
        <authorList>
            <person name="Selwyn J.D."/>
            <person name="Vollmer S.V."/>
        </authorList>
    </citation>
    <scope>NUCLEOTIDE SEQUENCE</scope>
    <source>
        <strain evidence="1">K2</strain>
    </source>
</reference>
<sequence length="296" mass="34191">MWTPRNIKQQCDNEKFDKFIGSPLYSFSSERHRKSEVNDYLQSLEVEGKVSVLMGLAAASARYGHHEETSSKQEVISLSSSVFARKGFLSASKETVLCSDKGMSFYVDSIEIGMEEILIVSMAHKRDERKIKDNIEVKVQVFFFTISSKMENIQQSSSQRGFVRIDHYSSKTGKWEEKEFNVDQYKEALTEVQQIEEQMHGIANIVRETPNDELSHLRYVLRPCVKTINHIPLFNDLYDAINRLEMVIANLKVTSKDTAEFEQLENLLCTLQSLTVENCSRELIAEVKRKIRNWKT</sequence>
<protein>
    <submittedName>
        <fullName evidence="1">Uncharacterized protein</fullName>
    </submittedName>
</protein>
<dbReference type="EMBL" id="JARQWQ010000129">
    <property type="protein sequence ID" value="KAK2549251.1"/>
    <property type="molecule type" value="Genomic_DNA"/>
</dbReference>
<accession>A0AAD9PUC2</accession>
<name>A0AAD9PUC2_ACRCE</name>
<proteinExistence type="predicted"/>
<evidence type="ECO:0000313" key="1">
    <source>
        <dbReference type="EMBL" id="KAK2549251.1"/>
    </source>
</evidence>
<comment type="caution">
    <text evidence="1">The sequence shown here is derived from an EMBL/GenBank/DDBJ whole genome shotgun (WGS) entry which is preliminary data.</text>
</comment>
<dbReference type="Proteomes" id="UP001249851">
    <property type="component" value="Unassembled WGS sequence"/>
</dbReference>
<organism evidence="1 2">
    <name type="scientific">Acropora cervicornis</name>
    <name type="common">Staghorn coral</name>
    <dbReference type="NCBI Taxonomy" id="6130"/>
    <lineage>
        <taxon>Eukaryota</taxon>
        <taxon>Metazoa</taxon>
        <taxon>Cnidaria</taxon>
        <taxon>Anthozoa</taxon>
        <taxon>Hexacorallia</taxon>
        <taxon>Scleractinia</taxon>
        <taxon>Astrocoeniina</taxon>
        <taxon>Acroporidae</taxon>
        <taxon>Acropora</taxon>
    </lineage>
</organism>
<keyword evidence="2" id="KW-1185">Reference proteome</keyword>
<dbReference type="AlphaFoldDB" id="A0AAD9PUC2"/>
<reference evidence="1" key="2">
    <citation type="journal article" date="2023" name="Science">
        <title>Genomic signatures of disease resistance in endangered staghorn corals.</title>
        <authorList>
            <person name="Vollmer S.V."/>
            <person name="Selwyn J.D."/>
            <person name="Despard B.A."/>
            <person name="Roesel C.L."/>
        </authorList>
    </citation>
    <scope>NUCLEOTIDE SEQUENCE</scope>
    <source>
        <strain evidence="1">K2</strain>
    </source>
</reference>
<gene>
    <name evidence="1" type="ORF">P5673_030367</name>
</gene>